<evidence type="ECO:0000256" key="5">
    <source>
        <dbReference type="ARBA" id="ARBA00023464"/>
    </source>
</evidence>
<keyword evidence="3" id="KW-0472">Membrane</keyword>
<dbReference type="GO" id="GO:0005774">
    <property type="term" value="C:vacuolar membrane"/>
    <property type="evidence" value="ECO:0007669"/>
    <property type="project" value="UniProtKB-SubCell"/>
</dbReference>
<dbReference type="GO" id="GO:0043813">
    <property type="term" value="F:phosphatidylinositol-3,5-bisphosphate 5-phosphatase activity"/>
    <property type="evidence" value="ECO:0007669"/>
    <property type="project" value="InterPro"/>
</dbReference>
<comment type="subunit">
    <text evidence="5">Component of the PI(3,5)P2 regulatory complex at least composed of ATG18, SAC/FIG4, FAB1 and VAC14.</text>
</comment>
<dbReference type="EnsemblPlants" id="EMT05756">
    <property type="protein sequence ID" value="EMT05756"/>
    <property type="gene ID" value="F775_09665"/>
</dbReference>
<feature type="compositionally biased region" description="Polar residues" evidence="6">
    <location>
        <begin position="789"/>
        <end position="807"/>
    </location>
</feature>
<evidence type="ECO:0000256" key="6">
    <source>
        <dbReference type="SAM" id="MobiDB-lite"/>
    </source>
</evidence>
<accession>M8AMN0</accession>
<feature type="region of interest" description="Disordered" evidence="6">
    <location>
        <begin position="433"/>
        <end position="468"/>
    </location>
</feature>
<dbReference type="Pfam" id="PF02383">
    <property type="entry name" value="Syja_N"/>
    <property type="match status" value="1"/>
</dbReference>
<reference evidence="7" key="1">
    <citation type="submission" date="2015-06" db="UniProtKB">
        <authorList>
            <consortium name="EnsemblPlants"/>
        </authorList>
    </citation>
    <scope>IDENTIFICATION</scope>
</reference>
<protein>
    <submittedName>
        <fullName evidence="7">Uncharacterized protein</fullName>
    </submittedName>
</protein>
<dbReference type="PANTHER" id="PTHR45738">
    <property type="entry name" value="POLYPHOSPHOINOSITIDE PHOSPHATASE"/>
    <property type="match status" value="1"/>
</dbReference>
<evidence type="ECO:0000256" key="2">
    <source>
        <dbReference type="ARBA" id="ARBA00022801"/>
    </source>
</evidence>
<organism evidence="7">
    <name type="scientific">Aegilops tauschii</name>
    <name type="common">Tausch's goatgrass</name>
    <name type="synonym">Aegilops squarrosa</name>
    <dbReference type="NCBI Taxonomy" id="37682"/>
    <lineage>
        <taxon>Eukaryota</taxon>
        <taxon>Viridiplantae</taxon>
        <taxon>Streptophyta</taxon>
        <taxon>Embryophyta</taxon>
        <taxon>Tracheophyta</taxon>
        <taxon>Spermatophyta</taxon>
        <taxon>Magnoliopsida</taxon>
        <taxon>Liliopsida</taxon>
        <taxon>Poales</taxon>
        <taxon>Poaceae</taxon>
        <taxon>BOP clade</taxon>
        <taxon>Pooideae</taxon>
        <taxon>Triticodae</taxon>
        <taxon>Triticeae</taxon>
        <taxon>Triticinae</taxon>
        <taxon>Aegilops</taxon>
    </lineage>
</organism>
<name>M8AMN0_AEGTA</name>
<dbReference type="InterPro" id="IPR002013">
    <property type="entry name" value="SAC_dom"/>
</dbReference>
<dbReference type="PROSITE" id="PS50275">
    <property type="entry name" value="SAC"/>
    <property type="match status" value="1"/>
</dbReference>
<evidence type="ECO:0000256" key="1">
    <source>
        <dbReference type="ARBA" id="ARBA00004148"/>
    </source>
</evidence>
<evidence type="ECO:0000313" key="7">
    <source>
        <dbReference type="EnsemblPlants" id="EMT05756"/>
    </source>
</evidence>
<keyword evidence="2" id="KW-0378">Hydrolase</keyword>
<evidence type="ECO:0000256" key="4">
    <source>
        <dbReference type="ARBA" id="ARBA00023337"/>
    </source>
</evidence>
<comment type="catalytic activity">
    <reaction evidence="4">
        <text>a 1,2-diacyl-sn-glycero-3-phospho-(1D-myo-inositol-3,5-bisphosphate) + H2O = a 1,2-diacyl-sn-glycero-3-phospho-(1D-myo-inositol-3-phosphate) + phosphate</text>
        <dbReference type="Rhea" id="RHEA:32955"/>
        <dbReference type="ChEBI" id="CHEBI:15377"/>
        <dbReference type="ChEBI" id="CHEBI:43474"/>
        <dbReference type="ChEBI" id="CHEBI:57923"/>
        <dbReference type="ChEBI" id="CHEBI:58088"/>
    </reaction>
</comment>
<dbReference type="InterPro" id="IPR043573">
    <property type="entry name" value="Fig4-like"/>
</dbReference>
<feature type="compositionally biased region" description="Basic and acidic residues" evidence="6">
    <location>
        <begin position="459"/>
        <end position="468"/>
    </location>
</feature>
<dbReference type="AlphaFoldDB" id="M8AMN0"/>
<proteinExistence type="predicted"/>
<comment type="subcellular location">
    <subcellularLocation>
        <location evidence="1">Vacuole membrane</location>
        <topology evidence="1">Peripheral membrane protein</topology>
    </subcellularLocation>
</comment>
<evidence type="ECO:0000256" key="3">
    <source>
        <dbReference type="ARBA" id="ARBA00023136"/>
    </source>
</evidence>
<dbReference type="PANTHER" id="PTHR45738:SF2">
    <property type="entry name" value="OS06G0195600 PROTEIN"/>
    <property type="match status" value="1"/>
</dbReference>
<feature type="region of interest" description="Disordered" evidence="6">
    <location>
        <begin position="788"/>
        <end position="808"/>
    </location>
</feature>
<sequence length="925" mass="103786">MTSLNGRVPNIIYLGTEKFYILGTNTDKTLWRLLKIDRMEPSELNIDEDSTMYSHSEYLDLRKTLDEDHRSTGGLNFVTNCCGIIGFIKFLGPYYMLIITEQRKIGAIFGHAVYQVTKTAMIELSSSKMKPTLLNSNDENRYKKLLQTIDLRKDFFFSHSYHIMRSLQKNFNDPQEGWDLYDTMFVWNEFLTRGVRNILESTCWTVALVYGFFKQDKIKTSGKDIMLTLIARRSRHYAGTRYLRRGVNEEGRVANDVETEQLVFDDTLGPRQISSVVQNRGSIPLFWSQETSKLIIKPDIILHEKDNNYEATRLHFENLRRRYGDPIIILNLIKLWLLLGFGDDGPAVSRTMKRREDWRLLAALVVAAPGACCCVALPRLTASPWRLGVRAALLRLMTLYRLKNIGVNVRGCFMILFNFPSLLLSTGGEADQGTTSGLPDRAGEDQWGVATSPQAPVGTRERKPRESTLRQEFDKAIKIINNGLPVENHLRFLHWDLNKSTRSKNANALQVLMKVAFEALNLTEFFYCQASSAQTPGSSLNLHAPLNGCGFRGCDDKNDGGNTDCIDNNGDISQEDTCGSSDTSTSGIAEDVATNNGSTTVKPPKLQNGVLRTNCIDCLDRTNVAQYAYGLASLGRQLHALGSVESPELDLDSPLAHHLMHFYERMGDTLALQYGGSAAHNKIFSAKRGHLKFAIQSQEFFRTLQRYYSNAYMDAYKQAAINLFLGYHRPQQEKFAPWESESVAGENVLDDKTRFARFDVLKQSELSIVENSTTCQLIKRSRSDGSILRKSNTSLSSNGPNGISTPGFSDFKNELQPPNCRSGSVHDAVSKLSYTPTVPHIKYTSCELDYGNFSGDSNFLDLDWLSASDNGSLSRPRAVSTPNVNDNGARGVTPGITEGDLAEIHAQGLSHNFLQWVVEGEAFWY</sequence>
<dbReference type="GO" id="GO:0046856">
    <property type="term" value="P:phosphatidylinositol dephosphorylation"/>
    <property type="evidence" value="ECO:0007669"/>
    <property type="project" value="InterPro"/>
</dbReference>